<organism evidence="11">
    <name type="scientific">Soboliphyme baturini</name>
    <dbReference type="NCBI Taxonomy" id="241478"/>
    <lineage>
        <taxon>Eukaryota</taxon>
        <taxon>Metazoa</taxon>
        <taxon>Ecdysozoa</taxon>
        <taxon>Nematoda</taxon>
        <taxon>Enoplea</taxon>
        <taxon>Dorylaimia</taxon>
        <taxon>Dioctophymatida</taxon>
        <taxon>Dioctophymatoidea</taxon>
        <taxon>Soboliphymatidae</taxon>
        <taxon>Soboliphyme</taxon>
    </lineage>
</organism>
<evidence type="ECO:0000313" key="9">
    <source>
        <dbReference type="EMBL" id="VDP32055.1"/>
    </source>
</evidence>
<dbReference type="FunFam" id="3.30.160.60:FF:000432">
    <property type="entry name" value="zinc finger protein Gfi-1b isoform X1"/>
    <property type="match status" value="1"/>
</dbReference>
<dbReference type="WBParaSite" id="SBAD_0001083101-mRNA-1">
    <property type="protein sequence ID" value="SBAD_0001083101-mRNA-1"/>
    <property type="gene ID" value="SBAD_0001083101"/>
</dbReference>
<keyword evidence="4 7" id="KW-0863">Zinc-finger</keyword>
<dbReference type="Gene3D" id="3.30.160.60">
    <property type="entry name" value="Classic Zinc Finger"/>
    <property type="match status" value="2"/>
</dbReference>
<feature type="domain" description="C2H2-type" evidence="8">
    <location>
        <begin position="4"/>
        <end position="31"/>
    </location>
</feature>
<feature type="domain" description="C2H2-type" evidence="8">
    <location>
        <begin position="32"/>
        <end position="54"/>
    </location>
</feature>
<dbReference type="SUPFAM" id="SSF57667">
    <property type="entry name" value="beta-beta-alpha zinc fingers"/>
    <property type="match status" value="1"/>
</dbReference>
<dbReference type="PANTHER" id="PTHR24393:SF138">
    <property type="entry name" value="IP01201P-RELATED"/>
    <property type="match status" value="1"/>
</dbReference>
<evidence type="ECO:0000313" key="10">
    <source>
        <dbReference type="Proteomes" id="UP000270296"/>
    </source>
</evidence>
<dbReference type="PROSITE" id="PS50157">
    <property type="entry name" value="ZINC_FINGER_C2H2_2"/>
    <property type="match status" value="2"/>
</dbReference>
<evidence type="ECO:0000256" key="4">
    <source>
        <dbReference type="ARBA" id="ARBA00022771"/>
    </source>
</evidence>
<gene>
    <name evidence="9" type="ORF">SBAD_LOCUS10465</name>
</gene>
<keyword evidence="6" id="KW-0539">Nucleus</keyword>
<evidence type="ECO:0000256" key="6">
    <source>
        <dbReference type="ARBA" id="ARBA00023242"/>
    </source>
</evidence>
<dbReference type="AlphaFoldDB" id="A0A183J3L7"/>
<evidence type="ECO:0000256" key="5">
    <source>
        <dbReference type="ARBA" id="ARBA00022833"/>
    </source>
</evidence>
<comment type="subcellular location">
    <subcellularLocation>
        <location evidence="1">Nucleus</location>
    </subcellularLocation>
</comment>
<keyword evidence="3" id="KW-0677">Repeat</keyword>
<dbReference type="PROSITE" id="PS00028">
    <property type="entry name" value="ZINC_FINGER_C2H2_1"/>
    <property type="match status" value="1"/>
</dbReference>
<dbReference type="GO" id="GO:0008270">
    <property type="term" value="F:zinc ion binding"/>
    <property type="evidence" value="ECO:0007669"/>
    <property type="project" value="UniProtKB-KW"/>
</dbReference>
<keyword evidence="5" id="KW-0862">Zinc</keyword>
<sequence>EKPHKCQICGKGFSQSSNLITHTRKHTGFKPFSCTMCGRAFQRKVDLRRHMDSHHLKLESSYGGSNLSCIGTGVGVGVTSEPLLISLPTTAIPKRPLMMNVENTMDSAQSTSSDVTHSGGTT</sequence>
<evidence type="ECO:0000313" key="11">
    <source>
        <dbReference type="WBParaSite" id="SBAD_0001083101-mRNA-1"/>
    </source>
</evidence>
<accession>A0A183J3L7</accession>
<keyword evidence="2" id="KW-0479">Metal-binding</keyword>
<protein>
    <submittedName>
        <fullName evidence="11">SALL3</fullName>
    </submittedName>
</protein>
<evidence type="ECO:0000256" key="3">
    <source>
        <dbReference type="ARBA" id="ARBA00022737"/>
    </source>
</evidence>
<dbReference type="OrthoDB" id="6155966at2759"/>
<dbReference type="FunFam" id="3.30.160.60:FF:000148">
    <property type="entry name" value="zinc finger protein Gfi-1"/>
    <property type="match status" value="1"/>
</dbReference>
<evidence type="ECO:0000256" key="7">
    <source>
        <dbReference type="PROSITE-ProRule" id="PRU00042"/>
    </source>
</evidence>
<dbReference type="GO" id="GO:0000978">
    <property type="term" value="F:RNA polymerase II cis-regulatory region sequence-specific DNA binding"/>
    <property type="evidence" value="ECO:0007669"/>
    <property type="project" value="TreeGrafter"/>
</dbReference>
<evidence type="ECO:0000256" key="1">
    <source>
        <dbReference type="ARBA" id="ARBA00004123"/>
    </source>
</evidence>
<dbReference type="GO" id="GO:0001228">
    <property type="term" value="F:DNA-binding transcription activator activity, RNA polymerase II-specific"/>
    <property type="evidence" value="ECO:0007669"/>
    <property type="project" value="TreeGrafter"/>
</dbReference>
<reference evidence="9 10" key="2">
    <citation type="submission" date="2018-11" db="EMBL/GenBank/DDBJ databases">
        <authorList>
            <consortium name="Pathogen Informatics"/>
        </authorList>
    </citation>
    <scope>NUCLEOTIDE SEQUENCE [LARGE SCALE GENOMIC DNA]</scope>
</reference>
<evidence type="ECO:0000256" key="2">
    <source>
        <dbReference type="ARBA" id="ARBA00022723"/>
    </source>
</evidence>
<proteinExistence type="predicted"/>
<dbReference type="EMBL" id="UZAM01014115">
    <property type="protein sequence ID" value="VDP32055.1"/>
    <property type="molecule type" value="Genomic_DNA"/>
</dbReference>
<keyword evidence="10" id="KW-1185">Reference proteome</keyword>
<dbReference type="InterPro" id="IPR013087">
    <property type="entry name" value="Znf_C2H2_type"/>
</dbReference>
<dbReference type="Proteomes" id="UP000270296">
    <property type="component" value="Unassembled WGS sequence"/>
</dbReference>
<dbReference type="GO" id="GO:0005634">
    <property type="term" value="C:nucleus"/>
    <property type="evidence" value="ECO:0007669"/>
    <property type="project" value="UniProtKB-SubCell"/>
</dbReference>
<dbReference type="Pfam" id="PF00096">
    <property type="entry name" value="zf-C2H2"/>
    <property type="match status" value="2"/>
</dbReference>
<dbReference type="InterPro" id="IPR036236">
    <property type="entry name" value="Znf_C2H2_sf"/>
</dbReference>
<name>A0A183J3L7_9BILA</name>
<reference evidence="11" key="1">
    <citation type="submission" date="2016-06" db="UniProtKB">
        <authorList>
            <consortium name="WormBaseParasite"/>
        </authorList>
    </citation>
    <scope>IDENTIFICATION</scope>
</reference>
<evidence type="ECO:0000259" key="8">
    <source>
        <dbReference type="PROSITE" id="PS50157"/>
    </source>
</evidence>
<dbReference type="SMART" id="SM00355">
    <property type="entry name" value="ZnF_C2H2"/>
    <property type="match status" value="2"/>
</dbReference>
<dbReference type="PANTHER" id="PTHR24393">
    <property type="entry name" value="ZINC FINGER PROTEIN"/>
    <property type="match status" value="1"/>
</dbReference>